<keyword evidence="3" id="KW-1185">Reference proteome</keyword>
<reference evidence="3" key="2">
    <citation type="submission" date="2019-10" db="EMBL/GenBank/DDBJ databases">
        <title>A de novo genome assembly of a pear dwarfing rootstock.</title>
        <authorList>
            <person name="Wang F."/>
            <person name="Wang J."/>
            <person name="Li S."/>
            <person name="Zhang Y."/>
            <person name="Fang M."/>
            <person name="Ma L."/>
            <person name="Zhao Y."/>
            <person name="Jiang S."/>
        </authorList>
    </citation>
    <scope>NUCLEOTIDE SEQUENCE [LARGE SCALE GENOMIC DNA]</scope>
</reference>
<dbReference type="Proteomes" id="UP000327157">
    <property type="component" value="Chromosome 16"/>
</dbReference>
<organism evidence="2 3">
    <name type="scientific">Pyrus ussuriensis x Pyrus communis</name>
    <dbReference type="NCBI Taxonomy" id="2448454"/>
    <lineage>
        <taxon>Eukaryota</taxon>
        <taxon>Viridiplantae</taxon>
        <taxon>Streptophyta</taxon>
        <taxon>Embryophyta</taxon>
        <taxon>Tracheophyta</taxon>
        <taxon>Spermatophyta</taxon>
        <taxon>Magnoliopsida</taxon>
        <taxon>eudicotyledons</taxon>
        <taxon>Gunneridae</taxon>
        <taxon>Pentapetalae</taxon>
        <taxon>rosids</taxon>
        <taxon>fabids</taxon>
        <taxon>Rosales</taxon>
        <taxon>Rosaceae</taxon>
        <taxon>Amygdaloideae</taxon>
        <taxon>Maleae</taxon>
        <taxon>Pyrus</taxon>
    </lineage>
</organism>
<dbReference type="PANTHER" id="PTHR34190:SF3">
    <property type="entry name" value="MICROSPORE-SPECIFIC PROMOTER 2"/>
    <property type="match status" value="1"/>
</dbReference>
<dbReference type="EMBL" id="SMOL01000160">
    <property type="protein sequence ID" value="KAB2626109.1"/>
    <property type="molecule type" value="Genomic_DNA"/>
</dbReference>
<comment type="caution">
    <text evidence="2">The sequence shown here is derived from an EMBL/GenBank/DDBJ whole genome shotgun (WGS) entry which is preliminary data.</text>
</comment>
<feature type="region of interest" description="Disordered" evidence="1">
    <location>
        <begin position="147"/>
        <end position="192"/>
    </location>
</feature>
<dbReference type="AlphaFoldDB" id="A0A5N5HDN7"/>
<reference evidence="2 3" key="3">
    <citation type="submission" date="2019-11" db="EMBL/GenBank/DDBJ databases">
        <title>A de novo genome assembly of a pear dwarfing rootstock.</title>
        <authorList>
            <person name="Wang F."/>
            <person name="Wang J."/>
            <person name="Li S."/>
            <person name="Zhang Y."/>
            <person name="Fang M."/>
            <person name="Ma L."/>
            <person name="Zhao Y."/>
            <person name="Jiang S."/>
        </authorList>
    </citation>
    <scope>NUCLEOTIDE SEQUENCE [LARGE SCALE GENOMIC DNA]</scope>
    <source>
        <strain evidence="2">S2</strain>
        <tissue evidence="2">Leaf</tissue>
    </source>
</reference>
<dbReference type="PANTHER" id="PTHR34190">
    <property type="entry name" value="EXPRESSED PROTEIN"/>
    <property type="match status" value="1"/>
</dbReference>
<sequence length="215" mass="24391">MEDRRIQSRNSSMPLVSRLDHLDFIMKYLERNQKLGKLGSKKGSRSGARPKSQCLPMDLAMKETYFKGSLLNRVTALEHKFLQLCLEMEFSSSSSCTSTQTSGDTYWSHTSKGESSLSLPAFTTNPLQIHNERLSQVHSSRLEIEENPDRELLKQKPLSTCPAQQQQLIRKKNRTNKDEKSSKNGKKKISSSWPSWKLLGCSESTISLSSPLFGY</sequence>
<evidence type="ECO:0000256" key="1">
    <source>
        <dbReference type="SAM" id="MobiDB-lite"/>
    </source>
</evidence>
<evidence type="ECO:0000313" key="3">
    <source>
        <dbReference type="Proteomes" id="UP000327157"/>
    </source>
</evidence>
<dbReference type="OrthoDB" id="1225832at2759"/>
<reference evidence="2 3" key="1">
    <citation type="submission" date="2019-09" db="EMBL/GenBank/DDBJ databases">
        <authorList>
            <person name="Ou C."/>
        </authorList>
    </citation>
    <scope>NUCLEOTIDE SEQUENCE [LARGE SCALE GENOMIC DNA]</scope>
    <source>
        <strain evidence="2">S2</strain>
        <tissue evidence="2">Leaf</tissue>
    </source>
</reference>
<protein>
    <submittedName>
        <fullName evidence="2">Uncharacterized protein</fullName>
    </submittedName>
</protein>
<accession>A0A5N5HDN7</accession>
<evidence type="ECO:0000313" key="2">
    <source>
        <dbReference type="EMBL" id="KAB2626109.1"/>
    </source>
</evidence>
<gene>
    <name evidence="2" type="ORF">D8674_017769</name>
</gene>
<name>A0A5N5HDN7_9ROSA</name>
<feature type="compositionally biased region" description="Polar residues" evidence="1">
    <location>
        <begin position="157"/>
        <end position="168"/>
    </location>
</feature>
<proteinExistence type="predicted"/>